<dbReference type="InterPro" id="IPR000719">
    <property type="entry name" value="Prot_kinase_dom"/>
</dbReference>
<sequence>MAAAIFFLDPLLSFYPSQFFPNISMSPSVADDSTALPPSPGRKTPPNGSRAQQILSAVQSTPLSNHAPTADPATKADHHVGHFDRYIEEDLRERVFMHPEHFFSTILHLPFDWKTDDEITKQTQAIRDNPVFKQHMQTYVALCNKTQPGEKSFYHPYGVMCNSAFDVLGATDKSGLGIYRQDAKPVLGSEEKNVPDTLGVLRAMFTSSGNIVDQMKDNGPKLNFSWAQAMHWQEFKPKLSFLDEGTDARYRVLSDAGKDPRGEVRGKTTVHRDPGSILPLVISSRLGSTSKKRRSQKEPPHASKHARSGTTPDVSDARNRSENSTALSSVREGVTAVDEPATEEEEQSQARRKTIVQCGRYALEILSSAGFRTHCIGALVTVGRIQLLYYDRSIIIVCKPIDMFKSVKTSETTTTVITDEFGALLIGLGRLTLKQRGIQEQFCVDRALIENYETYMERCGTVGKDFDQRDIFQGVKLPLKLKSGKGDKEVEVTLGRIISRQPAIIGRHTCVVEAESDYKGWKGKELVIKISWPAVERKSEADLVKIAREKARTMKTGKKPDWALDHLPDILLCQDFGYDADSTQANIAAFCKKAKYAENETIDYERRVCRIMVQERLYPLDELRTVEEYAQVFFDILQIHKWLYDHPRIIHRDVSPGNIMWRRTIDGHVRGVLNDFDLSSLRDVPGASSFQRTGTLPYMAYELLINHENGNPPKHLYRHDVESIFYVILLRCCRYEVVTTQKSSDREISSCTTQIVRSQFDHWYTLGRQELSEKKTLFFVRNRPTPPLNSGFTNFQPWIRELHKLFKKGFNSQETHDLYEEEGEEGEEKEPFDNETLGGQVSYSAILNTCAKFAGSSLVVRNDQLEVAV</sequence>
<feature type="compositionally biased region" description="Basic and acidic residues" evidence="1">
    <location>
        <begin position="253"/>
        <end position="274"/>
    </location>
</feature>
<dbReference type="PANTHER" id="PTHR38248:SF2">
    <property type="entry name" value="FUNK1 11"/>
    <property type="match status" value="1"/>
</dbReference>
<dbReference type="Pfam" id="PF17667">
    <property type="entry name" value="Pkinase_fungal"/>
    <property type="match status" value="1"/>
</dbReference>
<accession>A0A2H3DB58</accession>
<dbReference type="InParanoid" id="A0A2H3DB58"/>
<feature type="region of interest" description="Disordered" evidence="1">
    <location>
        <begin position="253"/>
        <end position="351"/>
    </location>
</feature>
<feature type="compositionally biased region" description="Acidic residues" evidence="1">
    <location>
        <begin position="819"/>
        <end position="830"/>
    </location>
</feature>
<dbReference type="GO" id="GO:0005524">
    <property type="term" value="F:ATP binding"/>
    <property type="evidence" value="ECO:0007669"/>
    <property type="project" value="InterPro"/>
</dbReference>
<dbReference type="AlphaFoldDB" id="A0A2H3DB58"/>
<dbReference type="EMBL" id="KZ293658">
    <property type="protein sequence ID" value="PBK92475.1"/>
    <property type="molecule type" value="Genomic_DNA"/>
</dbReference>
<evidence type="ECO:0000259" key="2">
    <source>
        <dbReference type="PROSITE" id="PS50011"/>
    </source>
</evidence>
<gene>
    <name evidence="3" type="ORF">ARMGADRAFT_1013083</name>
</gene>
<proteinExistence type="predicted"/>
<dbReference type="InterPro" id="IPR040976">
    <property type="entry name" value="Pkinase_fungal"/>
</dbReference>
<dbReference type="Proteomes" id="UP000217790">
    <property type="component" value="Unassembled WGS sequence"/>
</dbReference>
<dbReference type="InterPro" id="IPR011009">
    <property type="entry name" value="Kinase-like_dom_sf"/>
</dbReference>
<dbReference type="Gene3D" id="1.10.510.10">
    <property type="entry name" value="Transferase(Phosphotransferase) domain 1"/>
    <property type="match status" value="1"/>
</dbReference>
<name>A0A2H3DB58_ARMGA</name>
<feature type="region of interest" description="Disordered" evidence="1">
    <location>
        <begin position="816"/>
        <end position="835"/>
    </location>
</feature>
<dbReference type="PROSITE" id="PS50011">
    <property type="entry name" value="PROTEIN_KINASE_DOM"/>
    <property type="match status" value="1"/>
</dbReference>
<reference evidence="4" key="1">
    <citation type="journal article" date="2017" name="Nat. Ecol. Evol.">
        <title>Genome expansion and lineage-specific genetic innovations in the forest pathogenic fungi Armillaria.</title>
        <authorList>
            <person name="Sipos G."/>
            <person name="Prasanna A.N."/>
            <person name="Walter M.C."/>
            <person name="O'Connor E."/>
            <person name="Balint B."/>
            <person name="Krizsan K."/>
            <person name="Kiss B."/>
            <person name="Hess J."/>
            <person name="Varga T."/>
            <person name="Slot J."/>
            <person name="Riley R."/>
            <person name="Boka B."/>
            <person name="Rigling D."/>
            <person name="Barry K."/>
            <person name="Lee J."/>
            <person name="Mihaltcheva S."/>
            <person name="LaButti K."/>
            <person name="Lipzen A."/>
            <person name="Waldron R."/>
            <person name="Moloney N.M."/>
            <person name="Sperisen C."/>
            <person name="Kredics L."/>
            <person name="Vagvoelgyi C."/>
            <person name="Patrignani A."/>
            <person name="Fitzpatrick D."/>
            <person name="Nagy I."/>
            <person name="Doyle S."/>
            <person name="Anderson J.B."/>
            <person name="Grigoriev I.V."/>
            <person name="Gueldener U."/>
            <person name="Muensterkoetter M."/>
            <person name="Nagy L.G."/>
        </authorList>
    </citation>
    <scope>NUCLEOTIDE SEQUENCE [LARGE SCALE GENOMIC DNA]</scope>
    <source>
        <strain evidence="4">Ar21-2</strain>
    </source>
</reference>
<dbReference type="GO" id="GO:0004672">
    <property type="term" value="F:protein kinase activity"/>
    <property type="evidence" value="ECO:0007669"/>
    <property type="project" value="InterPro"/>
</dbReference>
<dbReference type="SUPFAM" id="SSF56112">
    <property type="entry name" value="Protein kinase-like (PK-like)"/>
    <property type="match status" value="1"/>
</dbReference>
<dbReference type="OMA" id="PWIRELH"/>
<feature type="region of interest" description="Disordered" evidence="1">
    <location>
        <begin position="30"/>
        <end position="52"/>
    </location>
</feature>
<protein>
    <recommendedName>
        <fullName evidence="2">Protein kinase domain-containing protein</fullName>
    </recommendedName>
</protein>
<organism evidence="3 4">
    <name type="scientific">Armillaria gallica</name>
    <name type="common">Bulbous honey fungus</name>
    <name type="synonym">Armillaria bulbosa</name>
    <dbReference type="NCBI Taxonomy" id="47427"/>
    <lineage>
        <taxon>Eukaryota</taxon>
        <taxon>Fungi</taxon>
        <taxon>Dikarya</taxon>
        <taxon>Basidiomycota</taxon>
        <taxon>Agaricomycotina</taxon>
        <taxon>Agaricomycetes</taxon>
        <taxon>Agaricomycetidae</taxon>
        <taxon>Agaricales</taxon>
        <taxon>Marasmiineae</taxon>
        <taxon>Physalacriaceae</taxon>
        <taxon>Armillaria</taxon>
    </lineage>
</organism>
<dbReference type="OrthoDB" id="5569250at2759"/>
<dbReference type="PANTHER" id="PTHR38248">
    <property type="entry name" value="FUNK1 6"/>
    <property type="match status" value="1"/>
</dbReference>
<evidence type="ECO:0000313" key="3">
    <source>
        <dbReference type="EMBL" id="PBK92475.1"/>
    </source>
</evidence>
<keyword evidence="4" id="KW-1185">Reference proteome</keyword>
<evidence type="ECO:0000256" key="1">
    <source>
        <dbReference type="SAM" id="MobiDB-lite"/>
    </source>
</evidence>
<feature type="domain" description="Protein kinase" evidence="2">
    <location>
        <begin position="497"/>
        <end position="846"/>
    </location>
</feature>
<evidence type="ECO:0000313" key="4">
    <source>
        <dbReference type="Proteomes" id="UP000217790"/>
    </source>
</evidence>